<name>A0A0S2FCS1_LYSAN</name>
<accession>A0A0S2FCS1</accession>
<evidence type="ECO:0000313" key="1">
    <source>
        <dbReference type="EMBL" id="ALN81302.1"/>
    </source>
</evidence>
<organism evidence="1 2">
    <name type="scientific">Lysobacter antibioticus</name>
    <dbReference type="NCBI Taxonomy" id="84531"/>
    <lineage>
        <taxon>Bacteria</taxon>
        <taxon>Pseudomonadati</taxon>
        <taxon>Pseudomonadota</taxon>
        <taxon>Gammaproteobacteria</taxon>
        <taxon>Lysobacterales</taxon>
        <taxon>Lysobacteraceae</taxon>
        <taxon>Lysobacter</taxon>
    </lineage>
</organism>
<evidence type="ECO:0000313" key="2">
    <source>
        <dbReference type="Proteomes" id="UP000060787"/>
    </source>
</evidence>
<dbReference type="PATRIC" id="fig|84531.8.peg.3189"/>
<dbReference type="KEGG" id="lab:LA76x_3174"/>
<dbReference type="EMBL" id="CP011129">
    <property type="protein sequence ID" value="ALN81302.1"/>
    <property type="molecule type" value="Genomic_DNA"/>
</dbReference>
<dbReference type="Proteomes" id="UP000060787">
    <property type="component" value="Chromosome"/>
</dbReference>
<keyword evidence="2" id="KW-1185">Reference proteome</keyword>
<proteinExistence type="predicted"/>
<sequence>MPDSGAKLKAGTVVAGAAKRHSVAGGGGASVFVRDRGW</sequence>
<reference evidence="1 2" key="1">
    <citation type="journal article" date="2015" name="BMC Genomics">
        <title>Comparative genomics and metabolic profiling of the genus Lysobacter.</title>
        <authorList>
            <person name="de Bruijn I."/>
            <person name="Cheng X."/>
            <person name="de Jager V."/>
            <person name="Exposito R.G."/>
            <person name="Watrous J."/>
            <person name="Patel N."/>
            <person name="Postma J."/>
            <person name="Dorrestein P.C."/>
            <person name="Kobayashi D."/>
            <person name="Raaijmakers J.M."/>
        </authorList>
    </citation>
    <scope>NUCLEOTIDE SEQUENCE [LARGE SCALE GENOMIC DNA]</scope>
    <source>
        <strain evidence="1 2">76</strain>
    </source>
</reference>
<dbReference type="AlphaFoldDB" id="A0A0S2FCS1"/>
<protein>
    <submittedName>
        <fullName evidence="1">Uncharacterized protein</fullName>
    </submittedName>
</protein>
<gene>
    <name evidence="1" type="ORF">LA76x_3174</name>
</gene>